<evidence type="ECO:0000259" key="8">
    <source>
        <dbReference type="Pfam" id="PF22600"/>
    </source>
</evidence>
<dbReference type="InterPro" id="IPR043519">
    <property type="entry name" value="NT_sf"/>
</dbReference>
<dbReference type="Pfam" id="PF22600">
    <property type="entry name" value="MTPAP-like_central"/>
    <property type="match status" value="1"/>
</dbReference>
<gene>
    <name evidence="9" type="ORF">UJA718_LOCUS16068</name>
</gene>
<dbReference type="SUPFAM" id="SSF81631">
    <property type="entry name" value="PAP/OAS1 substrate-binding domain"/>
    <property type="match status" value="2"/>
</dbReference>
<reference evidence="9" key="1">
    <citation type="submission" date="2021-02" db="EMBL/GenBank/DDBJ databases">
        <authorList>
            <person name="Nowell W R."/>
        </authorList>
    </citation>
    <scope>NUCLEOTIDE SEQUENCE</scope>
</reference>
<dbReference type="Gene3D" id="3.30.460.10">
    <property type="entry name" value="Beta Polymerase, domain 2"/>
    <property type="match status" value="2"/>
</dbReference>
<dbReference type="Pfam" id="PF03828">
    <property type="entry name" value="PAP_assoc"/>
    <property type="match status" value="1"/>
</dbReference>
<sequence>MQPQGQNLRDGHGQGIPASIRPLMEINPGNPRHSTPTPPPIAQNNIRTHLATLSYPPQFTGWPGNNVGPCSPAWYRGVQPNGPVYVVKPTAIQYRMPENPRPMSAADAVRQHMALLKPVFDRVIVKQYLPATNLQEAIYLYNQLQNIILTKKPDARVTLYGSVSFACCLTDSAVIDIDVQCNEPFPYNTLREVSESIHASGFAQNILLNVDGDPYFVEFAVRGTNYRMRITSNYSRGIHFTELISLYIRCDTRVLPLLRLFRFFTKTCSLDKPDEGTLHPFVFHSMVIHFLQQIDKPVLPCLHEYVLGIDQALFKLNDDQYIEFFRVCNDGVRTWKTENNMPIELLFLQLLSYYDLCFAFNRYMISIQTRMPILKENKQKSRQNPTDINRNLAYTMKANSSLEYLQKTFRKALSYLCKNNKKSSIENTWMVNEINGSYITFFSVLLSHIRKSGDIAQDDIRQTYYHTFNNESKHRFQPKLQINHKNEPDRLNNEKIGNEQQINYSHSLDENIIERPVPFETLVQCLDENKKAAFRFEYKKHVREFNEKMHDIINKLKELPTSNSSASLAVTKETRSQKSAGNVNVSVQLEHILPIALLKTLEIMSLNNAANLSHDFEAKSFCGNKGPPRVCTICSKTDHVKSDCIKLSLPNTVVLPKISKRWADALSQLCRKITDECKMTNQDIEQRETILTCLETEFRKIYPNCRLHPAGSYKNGFGFRQSDLDVCVQLETNTNESSIQTLENLAEFLQSKQHLFKNIEIVRNARVPIIRSVHVESNIEVDISLNNMLPIENTRLLRIYSDIDPRVRELGFVIKTLAKQCNICDASRGTLSSYAYTIMMIHFLQQIQPPVIPVLQQLNDHSSDNVSRVRKCGDWNVYFYDNLKNLSQVWDGYGLNKLSSGELLVEFLCYYTERFNYDTNIVTIRQVKPLLRAGKGWFHPTIAIEDPFILTHDLTEKLSLRNWCNIRRVFLYARERFGLQPSNIDFYSNESNTEQLQEYLFDKTALCTGSDTKD</sequence>
<dbReference type="EMBL" id="CAJOBP010002449">
    <property type="protein sequence ID" value="CAF4355255.1"/>
    <property type="molecule type" value="Genomic_DNA"/>
</dbReference>
<dbReference type="CDD" id="cd05402">
    <property type="entry name" value="NT_PAP_TUTase"/>
    <property type="match status" value="1"/>
</dbReference>
<dbReference type="PANTHER" id="PTHR12271:SF66">
    <property type="entry name" value="TERMINAL URIDYLYLTRANSFERASE TAILOR"/>
    <property type="match status" value="1"/>
</dbReference>
<comment type="caution">
    <text evidence="9">The sequence shown here is derived from an EMBL/GenBank/DDBJ whole genome shotgun (WGS) entry which is preliminary data.</text>
</comment>
<evidence type="ECO:0000313" key="10">
    <source>
        <dbReference type="Proteomes" id="UP000663873"/>
    </source>
</evidence>
<dbReference type="Proteomes" id="UP000663873">
    <property type="component" value="Unassembled WGS sequence"/>
</dbReference>
<keyword evidence="4" id="KW-0479">Metal-binding</keyword>
<evidence type="ECO:0000256" key="5">
    <source>
        <dbReference type="ARBA" id="ARBA00022842"/>
    </source>
</evidence>
<evidence type="ECO:0000256" key="3">
    <source>
        <dbReference type="ARBA" id="ARBA00022679"/>
    </source>
</evidence>
<name>A0A820L502_9BILA</name>
<evidence type="ECO:0000256" key="6">
    <source>
        <dbReference type="SAM" id="MobiDB-lite"/>
    </source>
</evidence>
<keyword evidence="5" id="KW-0460">Magnesium</keyword>
<comment type="cofactor">
    <cofactor evidence="1">
        <name>Mn(2+)</name>
        <dbReference type="ChEBI" id="CHEBI:29035"/>
    </cofactor>
</comment>
<keyword evidence="10" id="KW-1185">Reference proteome</keyword>
<dbReference type="SUPFAM" id="SSF81301">
    <property type="entry name" value="Nucleotidyltransferase"/>
    <property type="match status" value="2"/>
</dbReference>
<dbReference type="AlphaFoldDB" id="A0A820L502"/>
<comment type="cofactor">
    <cofactor evidence="2">
        <name>Mg(2+)</name>
        <dbReference type="ChEBI" id="CHEBI:18420"/>
    </cofactor>
</comment>
<evidence type="ECO:0000259" key="7">
    <source>
        <dbReference type="Pfam" id="PF03828"/>
    </source>
</evidence>
<dbReference type="Gene3D" id="1.10.1410.10">
    <property type="match status" value="2"/>
</dbReference>
<evidence type="ECO:0000256" key="4">
    <source>
        <dbReference type="ARBA" id="ARBA00022723"/>
    </source>
</evidence>
<dbReference type="InterPro" id="IPR002058">
    <property type="entry name" value="PAP_assoc"/>
</dbReference>
<keyword evidence="3" id="KW-0808">Transferase</keyword>
<proteinExistence type="predicted"/>
<evidence type="ECO:0000256" key="2">
    <source>
        <dbReference type="ARBA" id="ARBA00001946"/>
    </source>
</evidence>
<feature type="domain" description="Poly(A) RNA polymerase mitochondrial-like central palm" evidence="8">
    <location>
        <begin position="666"/>
        <end position="801"/>
    </location>
</feature>
<dbReference type="PANTHER" id="PTHR12271">
    <property type="entry name" value="POLY A POLYMERASE CID PAP -RELATED"/>
    <property type="match status" value="1"/>
</dbReference>
<accession>A0A820L502</accession>
<dbReference type="GO" id="GO:0050265">
    <property type="term" value="F:RNA uridylyltransferase activity"/>
    <property type="evidence" value="ECO:0007669"/>
    <property type="project" value="TreeGrafter"/>
</dbReference>
<dbReference type="GO" id="GO:0046872">
    <property type="term" value="F:metal ion binding"/>
    <property type="evidence" value="ECO:0007669"/>
    <property type="project" value="UniProtKB-KW"/>
</dbReference>
<dbReference type="GO" id="GO:0031123">
    <property type="term" value="P:RNA 3'-end processing"/>
    <property type="evidence" value="ECO:0007669"/>
    <property type="project" value="TreeGrafter"/>
</dbReference>
<protein>
    <submittedName>
        <fullName evidence="9">Uncharacterized protein</fullName>
    </submittedName>
</protein>
<evidence type="ECO:0000313" key="9">
    <source>
        <dbReference type="EMBL" id="CAF4355255.1"/>
    </source>
</evidence>
<feature type="domain" description="PAP-associated" evidence="7">
    <location>
        <begin position="901"/>
        <end position="952"/>
    </location>
</feature>
<dbReference type="InterPro" id="IPR054708">
    <property type="entry name" value="MTPAP-like_central"/>
</dbReference>
<evidence type="ECO:0000256" key="1">
    <source>
        <dbReference type="ARBA" id="ARBA00001936"/>
    </source>
</evidence>
<organism evidence="9 10">
    <name type="scientific">Rotaria socialis</name>
    <dbReference type="NCBI Taxonomy" id="392032"/>
    <lineage>
        <taxon>Eukaryota</taxon>
        <taxon>Metazoa</taxon>
        <taxon>Spiralia</taxon>
        <taxon>Gnathifera</taxon>
        <taxon>Rotifera</taxon>
        <taxon>Eurotatoria</taxon>
        <taxon>Bdelloidea</taxon>
        <taxon>Philodinida</taxon>
        <taxon>Philodinidae</taxon>
        <taxon>Rotaria</taxon>
    </lineage>
</organism>
<feature type="region of interest" description="Disordered" evidence="6">
    <location>
        <begin position="1"/>
        <end position="36"/>
    </location>
</feature>